<dbReference type="InterPro" id="IPR015683">
    <property type="entry name" value="Ionotropic_Glu_rcpt"/>
</dbReference>
<feature type="domain" description="Receptor ligand binding region" evidence="6">
    <location>
        <begin position="58"/>
        <end position="379"/>
    </location>
</feature>
<protein>
    <recommendedName>
        <fullName evidence="6">Receptor ligand binding region domain-containing protein</fullName>
    </recommendedName>
</protein>
<dbReference type="OrthoDB" id="5984008at2759"/>
<keyword evidence="4" id="KW-0472">Membrane</keyword>
<dbReference type="InterPro" id="IPR028082">
    <property type="entry name" value="Peripla_BP_I"/>
</dbReference>
<accession>A0A9Q0J6Y3</accession>
<evidence type="ECO:0000256" key="1">
    <source>
        <dbReference type="ARBA" id="ARBA00004370"/>
    </source>
</evidence>
<keyword evidence="2" id="KW-0812">Transmembrane</keyword>
<comment type="subcellular location">
    <subcellularLocation>
        <location evidence="1">Membrane</location>
    </subcellularLocation>
</comment>
<keyword evidence="3" id="KW-1133">Transmembrane helix</keyword>
<comment type="caution">
    <text evidence="7">The sequence shown here is derived from an EMBL/GenBank/DDBJ whole genome shotgun (WGS) entry which is preliminary data.</text>
</comment>
<evidence type="ECO:0000256" key="3">
    <source>
        <dbReference type="ARBA" id="ARBA00022989"/>
    </source>
</evidence>
<evidence type="ECO:0000259" key="6">
    <source>
        <dbReference type="Pfam" id="PF01094"/>
    </source>
</evidence>
<dbReference type="CDD" id="cd19990">
    <property type="entry name" value="PBP1_GABAb_receptor_plant"/>
    <property type="match status" value="1"/>
</dbReference>
<dbReference type="InterPro" id="IPR044440">
    <property type="entry name" value="GABAb_receptor_plant_PBP1"/>
</dbReference>
<dbReference type="PANTHER" id="PTHR34836">
    <property type="entry name" value="OS06G0188250 PROTEIN"/>
    <property type="match status" value="1"/>
</dbReference>
<keyword evidence="8" id="KW-1185">Reference proteome</keyword>
<dbReference type="EMBL" id="JAKUCV010005563">
    <property type="protein sequence ID" value="KAJ4830683.1"/>
    <property type="molecule type" value="Genomic_DNA"/>
</dbReference>
<evidence type="ECO:0000256" key="2">
    <source>
        <dbReference type="ARBA" id="ARBA00022692"/>
    </source>
</evidence>
<evidence type="ECO:0000256" key="5">
    <source>
        <dbReference type="SAM" id="MobiDB-lite"/>
    </source>
</evidence>
<feature type="compositionally biased region" description="Polar residues" evidence="5">
    <location>
        <begin position="434"/>
        <end position="453"/>
    </location>
</feature>
<evidence type="ECO:0000256" key="4">
    <source>
        <dbReference type="ARBA" id="ARBA00023136"/>
    </source>
</evidence>
<proteinExistence type="predicted"/>
<reference evidence="7" key="1">
    <citation type="submission" date="2022-02" db="EMBL/GenBank/DDBJ databases">
        <authorList>
            <person name="Henning P.M."/>
            <person name="McCubbin A.G."/>
            <person name="Shore J.S."/>
        </authorList>
    </citation>
    <scope>NUCLEOTIDE SEQUENCE</scope>
    <source>
        <strain evidence="7">F60SS</strain>
        <tissue evidence="7">Leaves</tissue>
    </source>
</reference>
<evidence type="ECO:0000313" key="8">
    <source>
        <dbReference type="Proteomes" id="UP001141552"/>
    </source>
</evidence>
<feature type="region of interest" description="Disordered" evidence="5">
    <location>
        <begin position="420"/>
        <end position="453"/>
    </location>
</feature>
<dbReference type="PANTHER" id="PTHR34836:SF9">
    <property type="entry name" value="RECEPTOR LIGAND BINDING REGION DOMAIN-CONTAINING PROTEIN"/>
    <property type="match status" value="1"/>
</dbReference>
<dbReference type="Pfam" id="PF01094">
    <property type="entry name" value="ANF_receptor"/>
    <property type="match status" value="1"/>
</dbReference>
<dbReference type="InterPro" id="IPR001828">
    <property type="entry name" value="ANF_lig-bd_rcpt"/>
</dbReference>
<sequence>MPFFISFNTVSKLWLLFLAFIIVFLIILPCGAKPTNGKKVTKIGAILDLNTRIAKEEKVAMETAVQAFNNESKHHKLSIYFQDCEGSPLQALYAAEELIKEERVDVIIGMDKWEEAALVAEIGGRAHIPVLSFSAPSVTPPLTASRWPFLVRMASNDSVQMRCIAEMIQSYRWRKVVAVYEDYAYGIDSGKMALLSKALQDVGSEIEHELALPPFSSLSNPQEDVKGELQKLVDQKVRSRVFIILRSSLPMMIHLFRKAHEMGFVGKGTVWILTNQVAGYLDSVNSSVIHSMQGALGIKRYYDDSTTSYQNFYAKFRQNSRLYYPEEDYLEPGIRGLRAYDSIATIFQASKRMSSSNTRSQNVFLENILASNFTGLSGQSYWKHLEEAKDTQASSNKSVWEKTQNLARFLYHGKNVNRGVYPTPPQTPDVMDDWSSTRWDVRSASTPGNSQGS</sequence>
<dbReference type="AlphaFoldDB" id="A0A9Q0J6Y3"/>
<evidence type="ECO:0000313" key="7">
    <source>
        <dbReference type="EMBL" id="KAJ4830683.1"/>
    </source>
</evidence>
<dbReference type="Proteomes" id="UP001141552">
    <property type="component" value="Unassembled WGS sequence"/>
</dbReference>
<dbReference type="GO" id="GO:0016020">
    <property type="term" value="C:membrane"/>
    <property type="evidence" value="ECO:0007669"/>
    <property type="project" value="UniProtKB-SubCell"/>
</dbReference>
<name>A0A9Q0J6Y3_9ROSI</name>
<organism evidence="7 8">
    <name type="scientific">Turnera subulata</name>
    <dbReference type="NCBI Taxonomy" id="218843"/>
    <lineage>
        <taxon>Eukaryota</taxon>
        <taxon>Viridiplantae</taxon>
        <taxon>Streptophyta</taxon>
        <taxon>Embryophyta</taxon>
        <taxon>Tracheophyta</taxon>
        <taxon>Spermatophyta</taxon>
        <taxon>Magnoliopsida</taxon>
        <taxon>eudicotyledons</taxon>
        <taxon>Gunneridae</taxon>
        <taxon>Pentapetalae</taxon>
        <taxon>rosids</taxon>
        <taxon>fabids</taxon>
        <taxon>Malpighiales</taxon>
        <taxon>Passifloraceae</taxon>
        <taxon>Turnera</taxon>
    </lineage>
</organism>
<dbReference type="FunFam" id="3.40.50.2300:FF:000188">
    <property type="entry name" value="Glutamate receptor"/>
    <property type="match status" value="1"/>
</dbReference>
<dbReference type="SUPFAM" id="SSF53822">
    <property type="entry name" value="Periplasmic binding protein-like I"/>
    <property type="match status" value="1"/>
</dbReference>
<gene>
    <name evidence="7" type="ORF">Tsubulata_027995</name>
</gene>
<dbReference type="Gene3D" id="3.40.50.2300">
    <property type="match status" value="2"/>
</dbReference>
<reference evidence="7" key="2">
    <citation type="journal article" date="2023" name="Plants (Basel)">
        <title>Annotation of the Turnera subulata (Passifloraceae) Draft Genome Reveals the S-Locus Evolved after the Divergence of Turneroideae from Passifloroideae in a Stepwise Manner.</title>
        <authorList>
            <person name="Henning P.M."/>
            <person name="Roalson E.H."/>
            <person name="Mir W."/>
            <person name="McCubbin A.G."/>
            <person name="Shore J.S."/>
        </authorList>
    </citation>
    <scope>NUCLEOTIDE SEQUENCE</scope>
    <source>
        <strain evidence="7">F60SS</strain>
    </source>
</reference>